<dbReference type="RefSeq" id="WP_220582338.1">
    <property type="nucleotide sequence ID" value="NZ_RKLT01000027.1"/>
</dbReference>
<sequence>MRQKLVGKYLEHRGLAHQFGASSLEAADIDERASKAQYDALFEEVALLSKADDLREAYRQQTGTMPLPIDSDDFEEFRG</sequence>
<keyword evidence="2" id="KW-1185">Reference proteome</keyword>
<dbReference type="Proteomes" id="UP001430455">
    <property type="component" value="Unassembled WGS sequence"/>
</dbReference>
<name>A0AAW4PJL3_9EURY</name>
<accession>A0AAW4PJL3</accession>
<proteinExistence type="predicted"/>
<dbReference type="EMBL" id="RKLT01000027">
    <property type="protein sequence ID" value="MBX0297753.1"/>
    <property type="molecule type" value="Genomic_DNA"/>
</dbReference>
<gene>
    <name evidence="1" type="ORF">EGH23_23050</name>
</gene>
<reference evidence="1 2" key="1">
    <citation type="submission" date="2021-06" db="EMBL/GenBank/DDBJ databases">
        <title>Halomicroarcula sp. a new haloarchaeum isolated from saline soil.</title>
        <authorList>
            <person name="Duran-Viseras A."/>
            <person name="Sanchez-Porro C."/>
            <person name="Ventosa A."/>
        </authorList>
    </citation>
    <scope>NUCLEOTIDE SEQUENCE [LARGE SCALE GENOMIC DNA]</scope>
    <source>
        <strain evidence="1 2">F27</strain>
    </source>
</reference>
<evidence type="ECO:0000313" key="2">
    <source>
        <dbReference type="Proteomes" id="UP001430455"/>
    </source>
</evidence>
<evidence type="ECO:0000313" key="1">
    <source>
        <dbReference type="EMBL" id="MBX0297753.1"/>
    </source>
</evidence>
<protein>
    <submittedName>
        <fullName evidence="1">Uncharacterized protein</fullName>
    </submittedName>
</protein>
<dbReference type="AlphaFoldDB" id="A0AAW4PJL3"/>
<organism evidence="1 2">
    <name type="scientific">Haloarcula nitratireducens</name>
    <dbReference type="NCBI Taxonomy" id="2487749"/>
    <lineage>
        <taxon>Archaea</taxon>
        <taxon>Methanobacteriati</taxon>
        <taxon>Methanobacteriota</taxon>
        <taxon>Stenosarchaea group</taxon>
        <taxon>Halobacteria</taxon>
        <taxon>Halobacteriales</taxon>
        <taxon>Haloarculaceae</taxon>
        <taxon>Haloarcula</taxon>
    </lineage>
</organism>
<comment type="caution">
    <text evidence="1">The sequence shown here is derived from an EMBL/GenBank/DDBJ whole genome shotgun (WGS) entry which is preliminary data.</text>
</comment>